<dbReference type="InterPro" id="IPR007267">
    <property type="entry name" value="GtrA_DPMS_TM"/>
</dbReference>
<comment type="caution">
    <text evidence="8">The sequence shown here is derived from an EMBL/GenBank/DDBJ whole genome shotgun (WGS) entry which is preliminary data.</text>
</comment>
<feature type="domain" description="GtrA/DPMS transmembrane" evidence="7">
    <location>
        <begin position="27"/>
        <end position="145"/>
    </location>
</feature>
<comment type="subcellular location">
    <subcellularLocation>
        <location evidence="1">Membrane</location>
        <topology evidence="1">Multi-pass membrane protein</topology>
    </subcellularLocation>
</comment>
<sequence>MTVNLSEERVTAPAQPVKRVLLEVVNFGIVGASGVLVNVLVFNVLLHVLAWPAMMATVLASVIAMATNYLGFRCFTYRDRDTRGGRRIALFFAFSAVGVVIESGLFYAGYHDLGLHGPVESNVVKALSIVLASVFRFLVCRTWVFRHAEH</sequence>
<reference evidence="9" key="1">
    <citation type="journal article" date="2019" name="Int. J. Syst. Evol. Microbiol.">
        <title>The Global Catalogue of Microorganisms (GCM) 10K type strain sequencing project: providing services to taxonomists for standard genome sequencing and annotation.</title>
        <authorList>
            <consortium name="The Broad Institute Genomics Platform"/>
            <consortium name="The Broad Institute Genome Sequencing Center for Infectious Disease"/>
            <person name="Wu L."/>
            <person name="Ma J."/>
        </authorList>
    </citation>
    <scope>NUCLEOTIDE SEQUENCE [LARGE SCALE GENOMIC DNA]</scope>
    <source>
        <strain evidence="9">CGMCC 4.7248</strain>
    </source>
</reference>
<evidence type="ECO:0000256" key="2">
    <source>
        <dbReference type="ARBA" id="ARBA00009399"/>
    </source>
</evidence>
<evidence type="ECO:0000313" key="8">
    <source>
        <dbReference type="EMBL" id="MFC5632980.1"/>
    </source>
</evidence>
<evidence type="ECO:0000313" key="9">
    <source>
        <dbReference type="Proteomes" id="UP001596154"/>
    </source>
</evidence>
<dbReference type="PANTHER" id="PTHR38459:SF1">
    <property type="entry name" value="PROPHAGE BACTOPRENOL-LINKED GLUCOSE TRANSLOCASE HOMOLOG"/>
    <property type="match status" value="1"/>
</dbReference>
<dbReference type="RefSeq" id="WP_381017196.1">
    <property type="nucleotide sequence ID" value="NZ_JBHSNY010000001.1"/>
</dbReference>
<protein>
    <submittedName>
        <fullName evidence="8">GtrA family protein</fullName>
    </submittedName>
</protein>
<feature type="transmembrane region" description="Helical" evidence="6">
    <location>
        <begin position="48"/>
        <end position="67"/>
    </location>
</feature>
<dbReference type="EMBL" id="JBHSNY010000001">
    <property type="protein sequence ID" value="MFC5632980.1"/>
    <property type="molecule type" value="Genomic_DNA"/>
</dbReference>
<keyword evidence="4 6" id="KW-1133">Transmembrane helix</keyword>
<proteinExistence type="inferred from homology"/>
<organism evidence="8 9">
    <name type="scientific">Streptomyces bullii</name>
    <dbReference type="NCBI Taxonomy" id="349910"/>
    <lineage>
        <taxon>Bacteria</taxon>
        <taxon>Bacillati</taxon>
        <taxon>Actinomycetota</taxon>
        <taxon>Actinomycetes</taxon>
        <taxon>Kitasatosporales</taxon>
        <taxon>Streptomycetaceae</taxon>
        <taxon>Streptomyces</taxon>
    </lineage>
</organism>
<feature type="transmembrane region" description="Helical" evidence="6">
    <location>
        <begin position="88"/>
        <end position="110"/>
    </location>
</feature>
<comment type="similarity">
    <text evidence="2">Belongs to the GtrA family.</text>
</comment>
<evidence type="ECO:0000259" key="7">
    <source>
        <dbReference type="Pfam" id="PF04138"/>
    </source>
</evidence>
<keyword evidence="9" id="KW-1185">Reference proteome</keyword>
<evidence type="ECO:0000256" key="5">
    <source>
        <dbReference type="ARBA" id="ARBA00023136"/>
    </source>
</evidence>
<keyword evidence="3 6" id="KW-0812">Transmembrane</keyword>
<evidence type="ECO:0000256" key="4">
    <source>
        <dbReference type="ARBA" id="ARBA00022989"/>
    </source>
</evidence>
<gene>
    <name evidence="8" type="ORF">ACFPZJ_04075</name>
</gene>
<keyword evidence="5 6" id="KW-0472">Membrane</keyword>
<accession>A0ABW0ULA4</accession>
<dbReference type="Pfam" id="PF04138">
    <property type="entry name" value="GtrA_DPMS_TM"/>
    <property type="match status" value="1"/>
</dbReference>
<name>A0ABW0ULA4_9ACTN</name>
<evidence type="ECO:0000256" key="3">
    <source>
        <dbReference type="ARBA" id="ARBA00022692"/>
    </source>
</evidence>
<dbReference type="Proteomes" id="UP001596154">
    <property type="component" value="Unassembled WGS sequence"/>
</dbReference>
<dbReference type="InterPro" id="IPR051401">
    <property type="entry name" value="GtrA_CellWall_Glycosyl"/>
</dbReference>
<feature type="transmembrane region" description="Helical" evidence="6">
    <location>
        <begin position="122"/>
        <end position="144"/>
    </location>
</feature>
<dbReference type="PANTHER" id="PTHR38459">
    <property type="entry name" value="PROPHAGE BACTOPRENOL-LINKED GLUCOSE TRANSLOCASE HOMOLOG"/>
    <property type="match status" value="1"/>
</dbReference>
<evidence type="ECO:0000256" key="6">
    <source>
        <dbReference type="SAM" id="Phobius"/>
    </source>
</evidence>
<evidence type="ECO:0000256" key="1">
    <source>
        <dbReference type="ARBA" id="ARBA00004141"/>
    </source>
</evidence>
<feature type="transmembrane region" description="Helical" evidence="6">
    <location>
        <begin position="20"/>
        <end position="42"/>
    </location>
</feature>